<dbReference type="SUPFAM" id="SSF74924">
    <property type="entry name" value="Cap-Gly domain"/>
    <property type="match status" value="1"/>
</dbReference>
<dbReference type="AlphaFoldDB" id="A0A9Q0RVM5"/>
<dbReference type="GO" id="GO:0005737">
    <property type="term" value="C:cytoplasm"/>
    <property type="evidence" value="ECO:0007669"/>
    <property type="project" value="UniProtKB-SubCell"/>
</dbReference>
<evidence type="ECO:0000259" key="9">
    <source>
        <dbReference type="PROSITE" id="PS50245"/>
    </source>
</evidence>
<comment type="similarity">
    <text evidence="2">Belongs to the TBCE family.</text>
</comment>
<organism evidence="10 11">
    <name type="scientific">Pseudolycoriella hygida</name>
    <dbReference type="NCBI Taxonomy" id="35572"/>
    <lineage>
        <taxon>Eukaryota</taxon>
        <taxon>Metazoa</taxon>
        <taxon>Ecdysozoa</taxon>
        <taxon>Arthropoda</taxon>
        <taxon>Hexapoda</taxon>
        <taxon>Insecta</taxon>
        <taxon>Pterygota</taxon>
        <taxon>Neoptera</taxon>
        <taxon>Endopterygota</taxon>
        <taxon>Diptera</taxon>
        <taxon>Nematocera</taxon>
        <taxon>Sciaroidea</taxon>
        <taxon>Sciaridae</taxon>
        <taxon>Pseudolycoriella</taxon>
    </lineage>
</organism>
<evidence type="ECO:0000256" key="1">
    <source>
        <dbReference type="ARBA" id="ARBA00004496"/>
    </source>
</evidence>
<dbReference type="InterPro" id="IPR029071">
    <property type="entry name" value="Ubiquitin-like_domsf"/>
</dbReference>
<dbReference type="Gene3D" id="2.30.30.190">
    <property type="entry name" value="CAP Gly-rich-like domain"/>
    <property type="match status" value="1"/>
</dbReference>
<proteinExistence type="inferred from homology"/>
<dbReference type="Pfam" id="PF13516">
    <property type="entry name" value="LRR_6"/>
    <property type="match status" value="1"/>
</dbReference>
<gene>
    <name evidence="10" type="primary">Tbce</name>
    <name evidence="10" type="ORF">Bhyg_15528</name>
</gene>
<keyword evidence="11" id="KW-1185">Reference proteome</keyword>
<evidence type="ECO:0000313" key="10">
    <source>
        <dbReference type="EMBL" id="KAJ6633702.1"/>
    </source>
</evidence>
<protein>
    <recommendedName>
        <fullName evidence="3">Tubulin-specific chaperone E</fullName>
    </recommendedName>
    <alternativeName>
        <fullName evidence="8">Tubulin-folding cofactor E</fullName>
    </alternativeName>
</protein>
<dbReference type="PROSITE" id="PS51450">
    <property type="entry name" value="LRR"/>
    <property type="match status" value="1"/>
</dbReference>
<dbReference type="InterPro" id="IPR044079">
    <property type="entry name" value="Ubl_TBCE"/>
</dbReference>
<dbReference type="Pfam" id="PF01302">
    <property type="entry name" value="CAP_GLY"/>
    <property type="match status" value="1"/>
</dbReference>
<dbReference type="InterPro" id="IPR000626">
    <property type="entry name" value="Ubiquitin-like_dom"/>
</dbReference>
<dbReference type="PANTHER" id="PTHR15454">
    <property type="entry name" value="NISCHARIN RELATED"/>
    <property type="match status" value="1"/>
</dbReference>
<dbReference type="OrthoDB" id="5273213at2759"/>
<dbReference type="SUPFAM" id="SSF54236">
    <property type="entry name" value="Ubiquitin-like"/>
    <property type="match status" value="1"/>
</dbReference>
<dbReference type="CDD" id="cd17044">
    <property type="entry name" value="Ubl_TBCE"/>
    <property type="match status" value="1"/>
</dbReference>
<keyword evidence="5" id="KW-0433">Leucine-rich repeat</keyword>
<feature type="domain" description="CAP-Gly" evidence="9">
    <location>
        <begin position="28"/>
        <end position="72"/>
    </location>
</feature>
<keyword evidence="4" id="KW-0963">Cytoplasm</keyword>
<keyword evidence="7" id="KW-0143">Chaperone</keyword>
<dbReference type="SMART" id="SM01052">
    <property type="entry name" value="CAP_GLY"/>
    <property type="match status" value="1"/>
</dbReference>
<keyword evidence="6" id="KW-0677">Repeat</keyword>
<evidence type="ECO:0000256" key="2">
    <source>
        <dbReference type="ARBA" id="ARBA00006286"/>
    </source>
</evidence>
<dbReference type="PROSITE" id="PS50245">
    <property type="entry name" value="CAP_GLY_2"/>
    <property type="match status" value="1"/>
</dbReference>
<evidence type="ECO:0000256" key="4">
    <source>
        <dbReference type="ARBA" id="ARBA00022490"/>
    </source>
</evidence>
<comment type="subcellular location">
    <subcellularLocation>
        <location evidence="1">Cytoplasm</location>
    </subcellularLocation>
</comment>
<dbReference type="Pfam" id="PF14560">
    <property type="entry name" value="Ubiquitin_2"/>
    <property type="match status" value="1"/>
</dbReference>
<comment type="caution">
    <text evidence="10">The sequence shown here is derived from an EMBL/GenBank/DDBJ whole genome shotgun (WGS) entry which is preliminary data.</text>
</comment>
<dbReference type="SUPFAM" id="SSF52058">
    <property type="entry name" value="L domain-like"/>
    <property type="match status" value="1"/>
</dbReference>
<evidence type="ECO:0000256" key="6">
    <source>
        <dbReference type="ARBA" id="ARBA00022737"/>
    </source>
</evidence>
<dbReference type="InterPro" id="IPR032675">
    <property type="entry name" value="LRR_dom_sf"/>
</dbReference>
<dbReference type="InterPro" id="IPR036859">
    <property type="entry name" value="CAP-Gly_dom_sf"/>
</dbReference>
<name>A0A9Q0RVM5_9DIPT</name>
<evidence type="ECO:0000256" key="5">
    <source>
        <dbReference type="ARBA" id="ARBA00022614"/>
    </source>
</evidence>
<dbReference type="Gene3D" id="3.10.20.90">
    <property type="entry name" value="Phosphatidylinositol 3-kinase Catalytic Subunit, Chain A, domain 1"/>
    <property type="match status" value="1"/>
</dbReference>
<reference evidence="10" key="1">
    <citation type="submission" date="2022-07" db="EMBL/GenBank/DDBJ databases">
        <authorList>
            <person name="Trinca V."/>
            <person name="Uliana J.V.C."/>
            <person name="Torres T.T."/>
            <person name="Ward R.J."/>
            <person name="Monesi N."/>
        </authorList>
    </citation>
    <scope>NUCLEOTIDE SEQUENCE</scope>
    <source>
        <strain evidence="10">HSMRA1968</strain>
        <tissue evidence="10">Whole embryos</tissue>
    </source>
</reference>
<evidence type="ECO:0000256" key="3">
    <source>
        <dbReference type="ARBA" id="ARBA00015004"/>
    </source>
</evidence>
<accession>A0A9Q0RVM5</accession>
<evidence type="ECO:0000313" key="11">
    <source>
        <dbReference type="Proteomes" id="UP001151699"/>
    </source>
</evidence>
<dbReference type="EMBL" id="WJQU01001785">
    <property type="protein sequence ID" value="KAJ6633702.1"/>
    <property type="molecule type" value="Genomic_DNA"/>
</dbReference>
<dbReference type="InterPro" id="IPR001611">
    <property type="entry name" value="Leu-rich_rpt"/>
</dbReference>
<dbReference type="InterPro" id="IPR000938">
    <property type="entry name" value="CAP-Gly_domain"/>
</dbReference>
<dbReference type="Gene3D" id="3.80.10.10">
    <property type="entry name" value="Ribonuclease Inhibitor"/>
    <property type="match status" value="2"/>
</dbReference>
<dbReference type="PROSITE" id="PS00845">
    <property type="entry name" value="CAP_GLY_1"/>
    <property type="match status" value="1"/>
</dbReference>
<evidence type="ECO:0000256" key="7">
    <source>
        <dbReference type="ARBA" id="ARBA00023186"/>
    </source>
</evidence>
<evidence type="ECO:0000256" key="8">
    <source>
        <dbReference type="ARBA" id="ARBA00030180"/>
    </source>
</evidence>
<sequence length="516" mass="58797">MNEINFVSCVLNSRVRVGNDVGTIKFIGELKHHSGLWYGIEWDDPKRGKHNGCVDGIQYFSCDEPFAGSMIRPEKVRNFETVRDAIENRYILTPIEDDLNFNDFQMVIGAPLMEFVGVEKTWKMQSDLKTLSHVIIPDSTVNAPGDLTPLHNLRELVLSSSLIWNWQTVADILKQIPSLNVLDLSKNRIKKPTMEEITQLQSNFTFLKSLHLGHCKMKSWNDVLNVAELWPFIDNLSLHENGITQLRAPDLNIVFKNLQSLDLSNNKISDFNEIVTLGKIETLKCLNVAGNGITRIQLPDCRPDEQLNIFVSLVELILRDNPIEDKCFAFNELDKLPMLNNLSISRRGADFKDMFSDAASRISRLKTLNNILISDVDRRGAEYDLLKLYGSKMSQAKDELEKLNLLKECRALSVIIKKYGSPDELFTPAPKVSTVINIEIQTIPFTKAVKKRVPRKITVQVLQGMIFKLFGSKSSQQPRLSYIDQNNPDIRVELDKVTKSLDYYSIQDGDVILVEW</sequence>
<dbReference type="Proteomes" id="UP001151699">
    <property type="component" value="Unassembled WGS sequence"/>
</dbReference>